<evidence type="ECO:0000313" key="1">
    <source>
        <dbReference type="EMBL" id="MBX19954.1"/>
    </source>
</evidence>
<protein>
    <submittedName>
        <fullName evidence="1">Uncharacterized protein</fullName>
    </submittedName>
</protein>
<dbReference type="EMBL" id="GGEC01039470">
    <property type="protein sequence ID" value="MBX19954.1"/>
    <property type="molecule type" value="Transcribed_RNA"/>
</dbReference>
<accession>A0A2P2LPQ7</accession>
<dbReference type="AlphaFoldDB" id="A0A2P2LPQ7"/>
<organism evidence="1">
    <name type="scientific">Rhizophora mucronata</name>
    <name type="common">Asiatic mangrove</name>
    <dbReference type="NCBI Taxonomy" id="61149"/>
    <lineage>
        <taxon>Eukaryota</taxon>
        <taxon>Viridiplantae</taxon>
        <taxon>Streptophyta</taxon>
        <taxon>Embryophyta</taxon>
        <taxon>Tracheophyta</taxon>
        <taxon>Spermatophyta</taxon>
        <taxon>Magnoliopsida</taxon>
        <taxon>eudicotyledons</taxon>
        <taxon>Gunneridae</taxon>
        <taxon>Pentapetalae</taxon>
        <taxon>rosids</taxon>
        <taxon>fabids</taxon>
        <taxon>Malpighiales</taxon>
        <taxon>Rhizophoraceae</taxon>
        <taxon>Rhizophora</taxon>
    </lineage>
</organism>
<name>A0A2P2LPQ7_RHIMU</name>
<reference evidence="1" key="1">
    <citation type="submission" date="2018-02" db="EMBL/GenBank/DDBJ databases">
        <title>Rhizophora mucronata_Transcriptome.</title>
        <authorList>
            <person name="Meera S.P."/>
            <person name="Sreeshan A."/>
            <person name="Augustine A."/>
        </authorList>
    </citation>
    <scope>NUCLEOTIDE SEQUENCE</scope>
    <source>
        <tissue evidence="1">Leaf</tissue>
    </source>
</reference>
<proteinExistence type="predicted"/>
<sequence length="63" mass="7580">MIRVKECFFLDYTSLWMFNLINRVINILDHKMVLKTTDVPHYTLQGHQLISISIIHFWNFNAV</sequence>